<keyword evidence="3" id="KW-0969">Cilium</keyword>
<evidence type="ECO:0000259" key="1">
    <source>
        <dbReference type="Pfam" id="PF07238"/>
    </source>
</evidence>
<accession>A0ABW4SFF8</accession>
<organism evidence="3 4">
    <name type="scientific">Sporosarcina siberiensis</name>
    <dbReference type="NCBI Taxonomy" id="1365606"/>
    <lineage>
        <taxon>Bacteria</taxon>
        <taxon>Bacillati</taxon>
        <taxon>Bacillota</taxon>
        <taxon>Bacilli</taxon>
        <taxon>Bacillales</taxon>
        <taxon>Caryophanaceae</taxon>
        <taxon>Sporosarcina</taxon>
    </lineage>
</organism>
<dbReference type="InterPro" id="IPR009926">
    <property type="entry name" value="T3SS_YcgR_PilZN"/>
</dbReference>
<keyword evidence="3" id="KW-0966">Cell projection</keyword>
<keyword evidence="3" id="KW-0282">Flagellum</keyword>
<proteinExistence type="predicted"/>
<dbReference type="SUPFAM" id="SSF141371">
    <property type="entry name" value="PilZ domain-like"/>
    <property type="match status" value="1"/>
</dbReference>
<sequence length="212" mass="24148">MLLAIGTIIIIENSLKEEKEKFKSRVVDLAENHVMIDYPTHIQTGKTAFFVDGTQLVITFTDSTKVSYAYRAEVSGRMMKGIPMLKLSYPGDDRVLKIQRREFVRVDTAIDVAVVKDGNKSRFVAVDISAGGIALNLPSEPPFKENDVLSLYIVLPFVNKDIKYLQIEATVVRVWERSGRNIASLKFGDVTNEDQQRIVRFCFERQLEMRNK</sequence>
<dbReference type="Proteomes" id="UP001597218">
    <property type="component" value="Unassembled WGS sequence"/>
</dbReference>
<dbReference type="Pfam" id="PF07238">
    <property type="entry name" value="PilZ"/>
    <property type="match status" value="1"/>
</dbReference>
<dbReference type="EMBL" id="JBHUGI010000024">
    <property type="protein sequence ID" value="MFD1928126.1"/>
    <property type="molecule type" value="Genomic_DNA"/>
</dbReference>
<dbReference type="InterPro" id="IPR009875">
    <property type="entry name" value="PilZ_domain"/>
</dbReference>
<reference evidence="4" key="1">
    <citation type="journal article" date="2019" name="Int. J. Syst. Evol. Microbiol.">
        <title>The Global Catalogue of Microorganisms (GCM) 10K type strain sequencing project: providing services to taxonomists for standard genome sequencing and annotation.</title>
        <authorList>
            <consortium name="The Broad Institute Genomics Platform"/>
            <consortium name="The Broad Institute Genome Sequencing Center for Infectious Disease"/>
            <person name="Wu L."/>
            <person name="Ma J."/>
        </authorList>
    </citation>
    <scope>NUCLEOTIDE SEQUENCE [LARGE SCALE GENOMIC DNA]</scope>
    <source>
        <strain evidence="4">CGMCC 4.7177</strain>
    </source>
</reference>
<evidence type="ECO:0000313" key="3">
    <source>
        <dbReference type="EMBL" id="MFD1928126.1"/>
    </source>
</evidence>
<dbReference type="Gene3D" id="2.40.10.220">
    <property type="entry name" value="predicted glycosyltransferase like domains"/>
    <property type="match status" value="1"/>
</dbReference>
<dbReference type="RefSeq" id="WP_381537198.1">
    <property type="nucleotide sequence ID" value="NZ_JBHUGI010000024.1"/>
</dbReference>
<feature type="domain" description="Type III secretion system flagellar brake protein YcgR PilZN" evidence="2">
    <location>
        <begin position="5"/>
        <end position="90"/>
    </location>
</feature>
<evidence type="ECO:0000313" key="4">
    <source>
        <dbReference type="Proteomes" id="UP001597218"/>
    </source>
</evidence>
<evidence type="ECO:0000259" key="2">
    <source>
        <dbReference type="Pfam" id="PF12945"/>
    </source>
</evidence>
<gene>
    <name evidence="3" type="ORF">ACFSFY_08650</name>
</gene>
<keyword evidence="4" id="KW-1185">Reference proteome</keyword>
<feature type="domain" description="PilZ" evidence="1">
    <location>
        <begin position="99"/>
        <end position="204"/>
    </location>
</feature>
<protein>
    <submittedName>
        <fullName evidence="3">Flagellar brake protein</fullName>
    </submittedName>
</protein>
<name>A0ABW4SFF8_9BACL</name>
<comment type="caution">
    <text evidence="3">The sequence shown here is derived from an EMBL/GenBank/DDBJ whole genome shotgun (WGS) entry which is preliminary data.</text>
</comment>
<dbReference type="Pfam" id="PF12945">
    <property type="entry name" value="PilZNR"/>
    <property type="match status" value="1"/>
</dbReference>